<accession>F8K1E5</accession>
<dbReference type="eggNOG" id="COG2343">
    <property type="taxonomic scope" value="Bacteria"/>
</dbReference>
<evidence type="ECO:0000259" key="1">
    <source>
        <dbReference type="Pfam" id="PF04248"/>
    </source>
</evidence>
<accession>G8X3R7</accession>
<dbReference type="AlphaFoldDB" id="F8K1E5"/>
<name>F8K1E5_STREN</name>
<dbReference type="HOGENOM" id="CLU_126578_0_0_11"/>
<feature type="domain" description="DUF427" evidence="1">
    <location>
        <begin position="19"/>
        <end position="111"/>
    </location>
</feature>
<dbReference type="Pfam" id="PF04248">
    <property type="entry name" value="NTP_transf_9"/>
    <property type="match status" value="1"/>
</dbReference>
<organism evidence="2 3">
    <name type="scientific">Streptantibioticus cattleyicolor (strain ATCC 35852 / DSM 46488 / JCM 4925 / NBRC 14057 / NRRL 8057)</name>
    <name type="common">Streptomyces cattleya</name>
    <dbReference type="NCBI Taxonomy" id="1003195"/>
    <lineage>
        <taxon>Bacteria</taxon>
        <taxon>Bacillati</taxon>
        <taxon>Actinomycetota</taxon>
        <taxon>Actinomycetes</taxon>
        <taxon>Kitasatosporales</taxon>
        <taxon>Streptomycetaceae</taxon>
        <taxon>Streptantibioticus</taxon>
    </lineage>
</organism>
<reference evidence="3" key="1">
    <citation type="submission" date="2011-12" db="EMBL/GenBank/DDBJ databases">
        <title>Complete genome sequence of Streptomyces cattleya strain DSM 46488.</title>
        <authorList>
            <person name="Ou H.-Y."/>
            <person name="Li P."/>
            <person name="Zhao C."/>
            <person name="O'Hagan D."/>
            <person name="Deng Z."/>
        </authorList>
    </citation>
    <scope>NUCLEOTIDE SEQUENCE [LARGE SCALE GENOMIC DNA]</scope>
    <source>
        <strain evidence="3">ATCC 35852 / DSM 46488 / JCM 4925 / NBRC 14057 / NRRL 8057</strain>
    </source>
</reference>
<protein>
    <recommendedName>
        <fullName evidence="1">DUF427 domain-containing protein</fullName>
    </recommendedName>
</protein>
<dbReference type="PANTHER" id="PTHR34310:SF8">
    <property type="entry name" value="CONSERVED PROTEIN"/>
    <property type="match status" value="1"/>
</dbReference>
<dbReference type="InterPro" id="IPR007361">
    <property type="entry name" value="DUF427"/>
</dbReference>
<proteinExistence type="predicted"/>
<evidence type="ECO:0000313" key="2">
    <source>
        <dbReference type="EMBL" id="AEW97440.1"/>
    </source>
</evidence>
<keyword evidence="3" id="KW-1185">Reference proteome</keyword>
<dbReference type="InterPro" id="IPR038694">
    <property type="entry name" value="DUF427_sf"/>
</dbReference>
<evidence type="ECO:0000313" key="3">
    <source>
        <dbReference type="Proteomes" id="UP000007842"/>
    </source>
</evidence>
<dbReference type="Proteomes" id="UP000007842">
    <property type="component" value="Chromosome"/>
</dbReference>
<dbReference type="PANTHER" id="PTHR34310">
    <property type="entry name" value="DUF427 DOMAIN PROTEIN (AFU_ORTHOLOGUE AFUA_3G02220)"/>
    <property type="match status" value="1"/>
</dbReference>
<dbReference type="RefSeq" id="WP_014145775.1">
    <property type="nucleotide sequence ID" value="NC_016111.1"/>
</dbReference>
<dbReference type="EMBL" id="CP003219">
    <property type="protein sequence ID" value="AEW97440.1"/>
    <property type="molecule type" value="Genomic_DNA"/>
</dbReference>
<gene>
    <name evidence="2" type="ordered locus">SCATT_50690</name>
</gene>
<dbReference type="OrthoDB" id="285364at2"/>
<dbReference type="STRING" id="1003195.SCATT_50690"/>
<dbReference type="Gene3D" id="2.170.150.40">
    <property type="entry name" value="Domain of unknown function (DUF427)"/>
    <property type="match status" value="1"/>
</dbReference>
<dbReference type="KEGG" id="scy:SCATT_50690"/>
<sequence length="128" mass="14211">MTERTKGHHVTVAPSTQHVRVVIDGQVVADTRRPVVLRETGLPIRYYLPPDDVDLTLFEPTATRTTCPFKGEAAYWTYRGEDGSEHRDVVWAYPDPLPEVALIKGHLSFYDTVARITVEGEPPAAPGA</sequence>
<dbReference type="PATRIC" id="fig|1003195.11.peg.6496"/>
<dbReference type="KEGG" id="sct:SCAT_5072"/>